<dbReference type="EMBL" id="CATZLL010000001">
    <property type="protein sequence ID" value="CAJ0808080.1"/>
    <property type="molecule type" value="Genomic_DNA"/>
</dbReference>
<evidence type="ECO:0008006" key="4">
    <source>
        <dbReference type="Google" id="ProtNLM"/>
    </source>
</evidence>
<accession>A0ABN9JDK3</accession>
<evidence type="ECO:0000256" key="1">
    <source>
        <dbReference type="SAM" id="SignalP"/>
    </source>
</evidence>
<evidence type="ECO:0000313" key="2">
    <source>
        <dbReference type="EMBL" id="CAJ0808080.1"/>
    </source>
</evidence>
<comment type="caution">
    <text evidence="2">The sequence shown here is derived from an EMBL/GenBank/DDBJ whole genome shotgun (WGS) entry which is preliminary data.</text>
</comment>
<protein>
    <recommendedName>
        <fullName evidence="4">Lipoprotein transmembrane</fullName>
    </recommendedName>
</protein>
<keyword evidence="3" id="KW-1185">Reference proteome</keyword>
<dbReference type="RefSeq" id="WP_199031586.1">
    <property type="nucleotide sequence ID" value="NZ_CATZLL010000001.1"/>
</dbReference>
<gene>
    <name evidence="2" type="ORF">LMG18101_00315</name>
</gene>
<feature type="signal peptide" evidence="1">
    <location>
        <begin position="1"/>
        <end position="23"/>
    </location>
</feature>
<keyword evidence="1" id="KW-0732">Signal</keyword>
<reference evidence="2 3" key="1">
    <citation type="submission" date="2023-07" db="EMBL/GenBank/DDBJ databases">
        <authorList>
            <person name="Peeters C."/>
        </authorList>
    </citation>
    <scope>NUCLEOTIDE SEQUENCE [LARGE SCALE GENOMIC DNA]</scope>
    <source>
        <strain evidence="2 3">LMG 18101</strain>
    </source>
</reference>
<sequence length="138" mass="14444">MPLPFTTSLQRAAIVAAAAAVFAGCASTGVSRFDVDSFLTAPDTVLAEALVNKDFLRATELSNAECSALVKGHAGQVVPIQAPADPRMPQASARQPFVIQPPGSENVWLLLRGAEGMQSCHGPLPAKEFMGLVQRASN</sequence>
<evidence type="ECO:0000313" key="3">
    <source>
        <dbReference type="Proteomes" id="UP001189757"/>
    </source>
</evidence>
<proteinExistence type="predicted"/>
<organism evidence="2 3">
    <name type="scientific">Ralstonia flaminis</name>
    <dbReference type="NCBI Taxonomy" id="3058597"/>
    <lineage>
        <taxon>Bacteria</taxon>
        <taxon>Pseudomonadati</taxon>
        <taxon>Pseudomonadota</taxon>
        <taxon>Betaproteobacteria</taxon>
        <taxon>Burkholderiales</taxon>
        <taxon>Burkholderiaceae</taxon>
        <taxon>Ralstonia</taxon>
    </lineage>
</organism>
<dbReference type="Proteomes" id="UP001189757">
    <property type="component" value="Unassembled WGS sequence"/>
</dbReference>
<feature type="chain" id="PRO_5047317677" description="Lipoprotein transmembrane" evidence="1">
    <location>
        <begin position="24"/>
        <end position="138"/>
    </location>
</feature>
<name>A0ABN9JDK3_9RALS</name>